<dbReference type="PANTHER" id="PTHR11223">
    <property type="entry name" value="EXPORTIN 1/5"/>
    <property type="match status" value="1"/>
</dbReference>
<dbReference type="InterPro" id="IPR014877">
    <property type="entry name" value="XPO1_C_dom"/>
</dbReference>
<comment type="caution">
    <text evidence="10">The sequence shown here is derived from an EMBL/GenBank/DDBJ whole genome shotgun (WGS) entry which is preliminary data.</text>
</comment>
<dbReference type="Pfam" id="PF18787">
    <property type="entry name" value="CRM1_repeat_3"/>
    <property type="match status" value="1"/>
</dbReference>
<accession>A0A196SJ72</accession>
<dbReference type="Pfam" id="PF08767">
    <property type="entry name" value="CRM1_C"/>
    <property type="match status" value="1"/>
</dbReference>
<comment type="subcellular location">
    <subcellularLocation>
        <location evidence="1">Nucleus</location>
    </subcellularLocation>
</comment>
<dbReference type="AlphaFoldDB" id="A0A196SJ72"/>
<dbReference type="Pfam" id="PF08389">
    <property type="entry name" value="Xpo1"/>
    <property type="match status" value="1"/>
</dbReference>
<feature type="domain" description="Importin N-terminal" evidence="9">
    <location>
        <begin position="34"/>
        <end position="100"/>
    </location>
</feature>
<dbReference type="InterPro" id="IPR016024">
    <property type="entry name" value="ARM-type_fold"/>
</dbReference>
<dbReference type="SUPFAM" id="SSF48371">
    <property type="entry name" value="ARM repeat"/>
    <property type="match status" value="1"/>
</dbReference>
<keyword evidence="6" id="KW-0539">Nucleus</keyword>
<dbReference type="PANTHER" id="PTHR11223:SF2">
    <property type="entry name" value="EXPORTIN-1"/>
    <property type="match status" value="1"/>
</dbReference>
<dbReference type="InterPro" id="IPR045065">
    <property type="entry name" value="XPO1/5"/>
</dbReference>
<dbReference type="InterPro" id="IPR013598">
    <property type="entry name" value="Exportin-1/Importin-b-like"/>
</dbReference>
<dbReference type="EMBL" id="LXWW01000106">
    <property type="protein sequence ID" value="OAO15989.1"/>
    <property type="molecule type" value="Genomic_DNA"/>
</dbReference>
<feature type="region of interest" description="Disordered" evidence="8">
    <location>
        <begin position="1037"/>
        <end position="1065"/>
    </location>
</feature>
<dbReference type="GO" id="GO:0051028">
    <property type="term" value="P:mRNA transport"/>
    <property type="evidence" value="ECO:0007669"/>
    <property type="project" value="UniProtKB-KW"/>
</dbReference>
<dbReference type="Gene3D" id="1.25.10.10">
    <property type="entry name" value="Leucine-rich Repeat Variant"/>
    <property type="match status" value="1"/>
</dbReference>
<evidence type="ECO:0000313" key="10">
    <source>
        <dbReference type="EMBL" id="OAO15989.1"/>
    </source>
</evidence>
<dbReference type="SMART" id="SM01102">
    <property type="entry name" value="CRM1_C"/>
    <property type="match status" value="1"/>
</dbReference>
<dbReference type="GO" id="GO:0006611">
    <property type="term" value="P:protein export from nucleus"/>
    <property type="evidence" value="ECO:0007669"/>
    <property type="project" value="InterPro"/>
</dbReference>
<protein>
    <recommendedName>
        <fullName evidence="7">Exportin-1</fullName>
    </recommendedName>
</protein>
<dbReference type="InterPro" id="IPR041235">
    <property type="entry name" value="Exp1_repeat_2"/>
</dbReference>
<evidence type="ECO:0000256" key="6">
    <source>
        <dbReference type="ARBA" id="ARBA00023242"/>
    </source>
</evidence>
<dbReference type="Proteomes" id="UP000078348">
    <property type="component" value="Unassembled WGS sequence"/>
</dbReference>
<keyword evidence="11" id="KW-1185">Reference proteome</keyword>
<feature type="compositionally biased region" description="Basic and acidic residues" evidence="8">
    <location>
        <begin position="1037"/>
        <end position="1047"/>
    </location>
</feature>
<dbReference type="Pfam" id="PF18784">
    <property type="entry name" value="CRM1_repeat_2"/>
    <property type="match status" value="1"/>
</dbReference>
<dbReference type="GO" id="GO:0005049">
    <property type="term" value="F:nuclear export signal receptor activity"/>
    <property type="evidence" value="ECO:0007669"/>
    <property type="project" value="InterPro"/>
</dbReference>
<sequence length="1065" mass="122541">MEAILDFSQPFNTALLDEIISAFYNVRDPQQQKAGQVLYALKEDNRSWAAADKIIENCKDPRSIFFGLILLEEMVQQRWTVIPPEQRESVKNYTLSKVMSYSSSMESIQNNEDLLHKWDIILVEIFKKEWPQNWTSFVHDLVTSALESESRCRNSIFILKIVVEDVFQFSDTTLTSQFSSQIQTALKNDMLEVYNLCTQVLVNTQVVSLLLDTIDIIRLIIKYLPDECVFSYELVDVLLKFITLDPFRTAAMACLHEILCHPSSSRFPSLVSQSLRRFLDYMKGYVNIEMDLKALWPTLPGELTDFINELTLFLTSVCRQHRELLEANAEFYVQLCEYILFLTRCPDREVLKLCMDFWKTWAHSIYDRFKKNANGVVPRNVDQPEGPYTGLTQQVIDITVQRMSRPEEVMVMENEDGEVVRVETKDTDGIALYKTMKECLVMLVSVDYTITEAIFMNYLDIQMQLSAQEPFRNSLQPLIWSIGSISGVLSEADERRLLMTTILDLLRLVQMKETKDDKAVVAGCLMYVIQQYPRFLKQHFKFLKTVIMKNFEFMHEKHPGVQDMACDTFKMIAKNCGSQLVVPQRVDGVEYPPFIQDIIVKMGAYMEALSPQQKDVFYEAVASVTKFERNEERRVVLVQNMMYSLNEALKAVIKAGLEDGAAFHTSEALQTVRNVLRYNRVVCAVVGNDFTSQLVGYFQDFVDLFVLYAQTVVAAVREKGEVATGYQQTRQEIIIKREVIRIVQTFLETYKQRGDASGSIVDLKQLCGKFLPVLLKDFSEAPDCVKEPATLQFLAVMIEKLREGCQEFIPDLLNSVYLSSLSLITVDRLKYSELCLSFFKMMENLSRFAFQFVFDFSEDKQKMLVDSIIWGYMDTERRIYECSLDTMITIVNSVRASNDAFKQPFYHSFLVYIMTHTLDCLTDKMHIPALAQITALLKILFSILMSQEVTQPLLPSCSSSFQNGVEVCHYLADYLIQKFPTCAPDVVNGYVLALSSSVNKTENEFKVINRDFLIQLKAVTNANYDLFADEKERKKQEEAAADLERRKQIPGLVSANEMPTDFDEL</sequence>
<evidence type="ECO:0000256" key="2">
    <source>
        <dbReference type="ARBA" id="ARBA00009466"/>
    </source>
</evidence>
<dbReference type="PROSITE" id="PS50166">
    <property type="entry name" value="IMPORTIN_B_NT"/>
    <property type="match status" value="1"/>
</dbReference>
<evidence type="ECO:0000256" key="8">
    <source>
        <dbReference type="SAM" id="MobiDB-lite"/>
    </source>
</evidence>
<keyword evidence="3" id="KW-0813">Transport</keyword>
<organism evidence="10 11">
    <name type="scientific">Blastocystis sp. subtype 1 (strain ATCC 50177 / NandII)</name>
    <dbReference type="NCBI Taxonomy" id="478820"/>
    <lineage>
        <taxon>Eukaryota</taxon>
        <taxon>Sar</taxon>
        <taxon>Stramenopiles</taxon>
        <taxon>Bigyra</taxon>
        <taxon>Opalozoa</taxon>
        <taxon>Opalinata</taxon>
        <taxon>Blastocystidae</taxon>
        <taxon>Blastocystis</taxon>
    </lineage>
</organism>
<dbReference type="OrthoDB" id="27218at2759"/>
<evidence type="ECO:0000259" key="9">
    <source>
        <dbReference type="PROSITE" id="PS50166"/>
    </source>
</evidence>
<keyword evidence="4" id="KW-0509">mRNA transport</keyword>
<proteinExistence type="inferred from homology"/>
<dbReference type="GO" id="GO:0000055">
    <property type="term" value="P:ribosomal large subunit export from nucleus"/>
    <property type="evidence" value="ECO:0007669"/>
    <property type="project" value="TreeGrafter"/>
</dbReference>
<dbReference type="InterPro" id="IPR011989">
    <property type="entry name" value="ARM-like"/>
</dbReference>
<dbReference type="STRING" id="478820.A0A196SJ72"/>
<dbReference type="GO" id="GO:0005634">
    <property type="term" value="C:nucleus"/>
    <property type="evidence" value="ECO:0007669"/>
    <property type="project" value="UniProtKB-SubCell"/>
</dbReference>
<reference evidence="10 11" key="1">
    <citation type="submission" date="2016-05" db="EMBL/GenBank/DDBJ databases">
        <title>Nuclear genome of Blastocystis sp. subtype 1 NandII.</title>
        <authorList>
            <person name="Gentekaki E."/>
            <person name="Curtis B."/>
            <person name="Stairs C."/>
            <person name="Eme L."/>
            <person name="Herman E."/>
            <person name="Klimes V."/>
            <person name="Arias M.C."/>
            <person name="Elias M."/>
            <person name="Hilliou F."/>
            <person name="Klute M."/>
            <person name="Malik S.-B."/>
            <person name="Pightling A."/>
            <person name="Rachubinski R."/>
            <person name="Salas D."/>
            <person name="Schlacht A."/>
            <person name="Suga H."/>
            <person name="Archibald J."/>
            <person name="Ball S.G."/>
            <person name="Clark G."/>
            <person name="Dacks J."/>
            <person name="Van Der Giezen M."/>
            <person name="Tsaousis A."/>
            <person name="Roger A."/>
        </authorList>
    </citation>
    <scope>NUCLEOTIDE SEQUENCE [LARGE SCALE GENOMIC DNA]</scope>
    <source>
        <strain evidence="11">ATCC 50177 / NandII</strain>
    </source>
</reference>
<dbReference type="FunFam" id="1.25.10.10:FF:001255">
    <property type="entry name" value="Exportin 1"/>
    <property type="match status" value="1"/>
</dbReference>
<evidence type="ECO:0000256" key="5">
    <source>
        <dbReference type="ARBA" id="ARBA00022927"/>
    </source>
</evidence>
<evidence type="ECO:0000256" key="4">
    <source>
        <dbReference type="ARBA" id="ARBA00022816"/>
    </source>
</evidence>
<dbReference type="GO" id="GO:0031267">
    <property type="term" value="F:small GTPase binding"/>
    <property type="evidence" value="ECO:0007669"/>
    <property type="project" value="InterPro"/>
</dbReference>
<evidence type="ECO:0000256" key="7">
    <source>
        <dbReference type="ARBA" id="ARBA00073514"/>
    </source>
</evidence>
<name>A0A196SJ72_BLAHN</name>
<comment type="similarity">
    <text evidence="2">Belongs to the exportin family.</text>
</comment>
<dbReference type="Pfam" id="PF03810">
    <property type="entry name" value="IBN_N"/>
    <property type="match status" value="1"/>
</dbReference>
<dbReference type="InterPro" id="IPR040485">
    <property type="entry name" value="XPO1_repeat_3"/>
</dbReference>
<evidence type="ECO:0000256" key="1">
    <source>
        <dbReference type="ARBA" id="ARBA00004123"/>
    </source>
</evidence>
<dbReference type="GO" id="GO:0000056">
    <property type="term" value="P:ribosomal small subunit export from nucleus"/>
    <property type="evidence" value="ECO:0007669"/>
    <property type="project" value="TreeGrafter"/>
</dbReference>
<keyword evidence="5" id="KW-0653">Protein transport</keyword>
<dbReference type="GO" id="GO:0005737">
    <property type="term" value="C:cytoplasm"/>
    <property type="evidence" value="ECO:0007669"/>
    <property type="project" value="TreeGrafter"/>
</dbReference>
<evidence type="ECO:0000256" key="3">
    <source>
        <dbReference type="ARBA" id="ARBA00022448"/>
    </source>
</evidence>
<evidence type="ECO:0000313" key="11">
    <source>
        <dbReference type="Proteomes" id="UP000078348"/>
    </source>
</evidence>
<gene>
    <name evidence="10" type="ORF">AV274_2305</name>
</gene>
<dbReference type="InterPro" id="IPR001494">
    <property type="entry name" value="Importin-beta_N"/>
</dbReference>